<gene>
    <name evidence="2" type="primary">mtlD_5</name>
    <name evidence="2" type="ORF">SDC9_111323</name>
</gene>
<dbReference type="PANTHER" id="PTHR30524">
    <property type="entry name" value="MANNITOL-1-PHOSPHATE 5-DEHYDROGENASE"/>
    <property type="match status" value="1"/>
</dbReference>
<dbReference type="GO" id="GO:0008926">
    <property type="term" value="F:mannitol-1-phosphate 5-dehydrogenase activity"/>
    <property type="evidence" value="ECO:0007669"/>
    <property type="project" value="UniProtKB-EC"/>
</dbReference>
<dbReference type="InterPro" id="IPR013118">
    <property type="entry name" value="Mannitol_DH_C"/>
</dbReference>
<feature type="domain" description="Mannitol dehydrogenase C-terminal" evidence="1">
    <location>
        <begin position="113"/>
        <end position="258"/>
    </location>
</feature>
<sequence>MKFFAYCAPWLRDGFRRQPARRRFIYTAENHNHAAEELEAALGETFPATYCLNTVVGKMSGVVPEADCAARKVVKLSPSADRAHLVEAFNKIYISSAPGIEERQVANLYVKNDLLPFEEAKLYGHNAIHFLLGTLGKTANCEYMSDLSRHPEFIALARQAFLHESGAALCRKYAGLDDLFTPAGFQAYAEDLLVRMVNPFLQDAIARITRDLPRKLAWEDRVIGTMRLILSQNVTPAVFARGAALAAREEFGDDRSAVRSGLAGLWPQPWSAEAEKVWALIEKNL</sequence>
<dbReference type="EC" id="1.1.1.17" evidence="2"/>
<keyword evidence="2" id="KW-0560">Oxidoreductase</keyword>
<dbReference type="PANTHER" id="PTHR30524:SF0">
    <property type="entry name" value="ALTRONATE OXIDOREDUCTASE-RELATED"/>
    <property type="match status" value="1"/>
</dbReference>
<reference evidence="2" key="1">
    <citation type="submission" date="2019-08" db="EMBL/GenBank/DDBJ databases">
        <authorList>
            <person name="Kucharzyk K."/>
            <person name="Murdoch R.W."/>
            <person name="Higgins S."/>
            <person name="Loffler F."/>
        </authorList>
    </citation>
    <scope>NUCLEOTIDE SEQUENCE</scope>
</reference>
<evidence type="ECO:0000313" key="2">
    <source>
        <dbReference type="EMBL" id="MPM64437.1"/>
    </source>
</evidence>
<dbReference type="GO" id="GO:0019592">
    <property type="term" value="P:mannitol catabolic process"/>
    <property type="evidence" value="ECO:0007669"/>
    <property type="project" value="TreeGrafter"/>
</dbReference>
<dbReference type="GO" id="GO:0005829">
    <property type="term" value="C:cytosol"/>
    <property type="evidence" value="ECO:0007669"/>
    <property type="project" value="TreeGrafter"/>
</dbReference>
<dbReference type="Gene3D" id="1.10.1040.10">
    <property type="entry name" value="N-(1-d-carboxylethyl)-l-norvaline Dehydrogenase, domain 2"/>
    <property type="match status" value="1"/>
</dbReference>
<dbReference type="AlphaFoldDB" id="A0A645BGG8"/>
<name>A0A645BGG8_9ZZZZ</name>
<dbReference type="SUPFAM" id="SSF48179">
    <property type="entry name" value="6-phosphogluconate dehydrogenase C-terminal domain-like"/>
    <property type="match status" value="1"/>
</dbReference>
<dbReference type="EMBL" id="VSSQ01019954">
    <property type="protein sequence ID" value="MPM64437.1"/>
    <property type="molecule type" value="Genomic_DNA"/>
</dbReference>
<dbReference type="InterPro" id="IPR013328">
    <property type="entry name" value="6PGD_dom2"/>
</dbReference>
<comment type="caution">
    <text evidence="2">The sequence shown here is derived from an EMBL/GenBank/DDBJ whole genome shotgun (WGS) entry which is preliminary data.</text>
</comment>
<protein>
    <submittedName>
        <fullName evidence="2">Mannitol-1-phosphate 5-dehydrogenase</fullName>
        <ecNumber evidence="2">1.1.1.17</ecNumber>
    </submittedName>
</protein>
<proteinExistence type="predicted"/>
<accession>A0A645BGG8</accession>
<dbReference type="Pfam" id="PF08125">
    <property type="entry name" value="Mannitol_dh_C"/>
    <property type="match status" value="1"/>
</dbReference>
<organism evidence="2">
    <name type="scientific">bioreactor metagenome</name>
    <dbReference type="NCBI Taxonomy" id="1076179"/>
    <lineage>
        <taxon>unclassified sequences</taxon>
        <taxon>metagenomes</taxon>
        <taxon>ecological metagenomes</taxon>
    </lineage>
</organism>
<evidence type="ECO:0000259" key="1">
    <source>
        <dbReference type="Pfam" id="PF08125"/>
    </source>
</evidence>
<dbReference type="InterPro" id="IPR008927">
    <property type="entry name" value="6-PGluconate_DH-like_C_sf"/>
</dbReference>